<evidence type="ECO:0000256" key="1">
    <source>
        <dbReference type="ARBA" id="ARBA00001946"/>
    </source>
</evidence>
<comment type="similarity">
    <text evidence="4 11">Belongs to the MoeA family.</text>
</comment>
<evidence type="ECO:0000256" key="10">
    <source>
        <dbReference type="ARBA" id="ARBA00047317"/>
    </source>
</evidence>
<dbReference type="GO" id="GO:0046872">
    <property type="term" value="F:metal ion binding"/>
    <property type="evidence" value="ECO:0007669"/>
    <property type="project" value="UniProtKB-UniRule"/>
</dbReference>
<comment type="catalytic activity">
    <reaction evidence="10">
        <text>adenylyl-molybdopterin + molybdate = Mo-molybdopterin + AMP + H(+)</text>
        <dbReference type="Rhea" id="RHEA:35047"/>
        <dbReference type="ChEBI" id="CHEBI:15378"/>
        <dbReference type="ChEBI" id="CHEBI:36264"/>
        <dbReference type="ChEBI" id="CHEBI:62727"/>
        <dbReference type="ChEBI" id="CHEBI:71302"/>
        <dbReference type="ChEBI" id="CHEBI:456215"/>
        <dbReference type="EC" id="2.10.1.1"/>
    </reaction>
</comment>
<keyword evidence="8 11" id="KW-0460">Magnesium</keyword>
<dbReference type="Gene3D" id="3.90.105.10">
    <property type="entry name" value="Molybdopterin biosynthesis moea protein, domain 2"/>
    <property type="match status" value="1"/>
</dbReference>
<dbReference type="InterPro" id="IPR036688">
    <property type="entry name" value="MoeA_C_domain_IV_sf"/>
</dbReference>
<evidence type="ECO:0000256" key="9">
    <source>
        <dbReference type="ARBA" id="ARBA00023150"/>
    </source>
</evidence>
<evidence type="ECO:0000256" key="7">
    <source>
        <dbReference type="ARBA" id="ARBA00022723"/>
    </source>
</evidence>
<sequence>MFTNQLSPEEARSVILENIKRTEMEEVDLVDALGRVLVERVKSEIDVIPFNNAAMDGFAVKREDLLNASEENPVVLDVMEEIPAGSYFDGNIEHGQCLRIMTGAPVPDCTDAVVKYEIVDYLDGDGMPGSKVAFKACPKELDNIRSRGEEVLAGGTVIEAGEILGAGGIGYLANCGVSKVKVYKKPRVGVIAIGSELQMPGEPLKPGCIYESNSVALSATVLEAGGIPTRIGIVEDDFDVLCDAIEKASKEFDFVVTSGGASNGDFDFIKGVIDKKGELIFTLVNMRPGKCQTFGLVNETPVMGFPGNPAAAYCGFEILLRPALLSMQGHKNLEIPTFEATLVGDRKKRDPRRMYLRGFVEKDAEGNYRFTPAKNQSSGIYGPIQQSNCLAIIPEGEPEGGKVLDGTTLQIIPFGVLEGSVI</sequence>
<comment type="function">
    <text evidence="2 11">Catalyzes the insertion of molybdate into adenylated molybdopterin with the concomitant release of AMP.</text>
</comment>
<dbReference type="Pfam" id="PF03453">
    <property type="entry name" value="MoeA_N"/>
    <property type="match status" value="1"/>
</dbReference>
<dbReference type="GO" id="GO:0061599">
    <property type="term" value="F:molybdopterin molybdotransferase activity"/>
    <property type="evidence" value="ECO:0007669"/>
    <property type="project" value="UniProtKB-UniRule"/>
</dbReference>
<dbReference type="InterPro" id="IPR036135">
    <property type="entry name" value="MoeA_linker/N_sf"/>
</dbReference>
<evidence type="ECO:0000256" key="8">
    <source>
        <dbReference type="ARBA" id="ARBA00022842"/>
    </source>
</evidence>
<dbReference type="EC" id="2.10.1.1" evidence="11"/>
<name>A0AA43RHD6_9ACTN</name>
<keyword evidence="9 11" id="KW-0501">Molybdenum cofactor biosynthesis</keyword>
<dbReference type="Proteomes" id="UP001168575">
    <property type="component" value="Unassembled WGS sequence"/>
</dbReference>
<reference evidence="13" key="1">
    <citation type="submission" date="2023-07" db="EMBL/GenBank/DDBJ databases">
        <title>Between Cages and Wild: Unraveling the Impact of Captivity on Animal Microbiomes and Antimicrobial Resistance.</title>
        <authorList>
            <person name="Schmartz G.P."/>
            <person name="Rehner J."/>
            <person name="Schuff M.J."/>
            <person name="Becker S.L."/>
            <person name="Kravczyk M."/>
            <person name="Gurevich A."/>
            <person name="Francke R."/>
            <person name="Mueller R."/>
            <person name="Keller V."/>
            <person name="Keller A."/>
        </authorList>
    </citation>
    <scope>NUCLEOTIDE SEQUENCE</scope>
    <source>
        <strain evidence="13">S12M_St_49</strain>
    </source>
</reference>
<dbReference type="SMART" id="SM00852">
    <property type="entry name" value="MoCF_biosynth"/>
    <property type="match status" value="1"/>
</dbReference>
<dbReference type="InterPro" id="IPR005111">
    <property type="entry name" value="MoeA_C_domain_IV"/>
</dbReference>
<evidence type="ECO:0000256" key="2">
    <source>
        <dbReference type="ARBA" id="ARBA00002901"/>
    </source>
</evidence>
<organism evidence="13 14">
    <name type="scientific">Phoenicibacter congonensis</name>
    <dbReference type="NCBI Taxonomy" id="1944646"/>
    <lineage>
        <taxon>Bacteria</taxon>
        <taxon>Bacillati</taxon>
        <taxon>Actinomycetota</taxon>
        <taxon>Coriobacteriia</taxon>
        <taxon>Eggerthellales</taxon>
        <taxon>Eggerthellaceae</taxon>
        <taxon>Phoenicibacter</taxon>
    </lineage>
</organism>
<dbReference type="SUPFAM" id="SSF63867">
    <property type="entry name" value="MoeA C-terminal domain-like"/>
    <property type="match status" value="1"/>
</dbReference>
<dbReference type="AlphaFoldDB" id="A0AA43RHD6"/>
<evidence type="ECO:0000259" key="12">
    <source>
        <dbReference type="SMART" id="SM00852"/>
    </source>
</evidence>
<evidence type="ECO:0000313" key="14">
    <source>
        <dbReference type="Proteomes" id="UP001168575"/>
    </source>
</evidence>
<dbReference type="Pfam" id="PF03454">
    <property type="entry name" value="MoeA_C"/>
    <property type="match status" value="1"/>
</dbReference>
<dbReference type="Gene3D" id="2.170.190.11">
    <property type="entry name" value="Molybdopterin biosynthesis moea protein, domain 3"/>
    <property type="match status" value="1"/>
</dbReference>
<dbReference type="PANTHER" id="PTHR10192">
    <property type="entry name" value="MOLYBDOPTERIN BIOSYNTHESIS PROTEIN"/>
    <property type="match status" value="1"/>
</dbReference>
<comment type="pathway">
    <text evidence="3 11">Cofactor biosynthesis; molybdopterin biosynthesis.</text>
</comment>
<dbReference type="Gene3D" id="2.40.340.10">
    <property type="entry name" value="MoeA, C-terminal, domain IV"/>
    <property type="match status" value="1"/>
</dbReference>
<evidence type="ECO:0000313" key="13">
    <source>
        <dbReference type="EMBL" id="MDO4841223.1"/>
    </source>
</evidence>
<accession>A0AA43RHD6</accession>
<evidence type="ECO:0000256" key="4">
    <source>
        <dbReference type="ARBA" id="ARBA00010763"/>
    </source>
</evidence>
<comment type="cofactor">
    <cofactor evidence="1 11">
        <name>Mg(2+)</name>
        <dbReference type="ChEBI" id="CHEBI:18420"/>
    </cofactor>
</comment>
<dbReference type="Pfam" id="PF00994">
    <property type="entry name" value="MoCF_biosynth"/>
    <property type="match status" value="1"/>
</dbReference>
<gene>
    <name evidence="13" type="ORF">Q3982_00905</name>
</gene>
<dbReference type="SUPFAM" id="SSF63882">
    <property type="entry name" value="MoeA N-terminal region -like"/>
    <property type="match status" value="1"/>
</dbReference>
<keyword evidence="5 11" id="KW-0500">Molybdenum</keyword>
<dbReference type="FunFam" id="3.40.980.10:FF:000004">
    <property type="entry name" value="Molybdopterin molybdenumtransferase"/>
    <property type="match status" value="1"/>
</dbReference>
<evidence type="ECO:0000256" key="5">
    <source>
        <dbReference type="ARBA" id="ARBA00022505"/>
    </source>
</evidence>
<dbReference type="NCBIfam" id="NF045515">
    <property type="entry name" value="Glp_gephyrin"/>
    <property type="match status" value="1"/>
</dbReference>
<dbReference type="GO" id="GO:0005829">
    <property type="term" value="C:cytosol"/>
    <property type="evidence" value="ECO:0007669"/>
    <property type="project" value="TreeGrafter"/>
</dbReference>
<dbReference type="CDD" id="cd00887">
    <property type="entry name" value="MoeA"/>
    <property type="match status" value="1"/>
</dbReference>
<evidence type="ECO:0000256" key="6">
    <source>
        <dbReference type="ARBA" id="ARBA00022679"/>
    </source>
</evidence>
<dbReference type="InterPro" id="IPR038987">
    <property type="entry name" value="MoeA-like"/>
</dbReference>
<dbReference type="EMBL" id="JAUMVS010000006">
    <property type="protein sequence ID" value="MDO4841223.1"/>
    <property type="molecule type" value="Genomic_DNA"/>
</dbReference>
<dbReference type="InterPro" id="IPR001453">
    <property type="entry name" value="MoaB/Mog_dom"/>
</dbReference>
<dbReference type="GO" id="GO:0006777">
    <property type="term" value="P:Mo-molybdopterin cofactor biosynthetic process"/>
    <property type="evidence" value="ECO:0007669"/>
    <property type="project" value="UniProtKB-UniRule"/>
</dbReference>
<keyword evidence="14" id="KW-1185">Reference proteome</keyword>
<keyword evidence="6 11" id="KW-0808">Transferase</keyword>
<comment type="caution">
    <text evidence="13">The sequence shown here is derived from an EMBL/GenBank/DDBJ whole genome shotgun (WGS) entry which is preliminary data.</text>
</comment>
<evidence type="ECO:0000256" key="11">
    <source>
        <dbReference type="RuleBase" id="RU365090"/>
    </source>
</evidence>
<dbReference type="Gene3D" id="3.40.980.10">
    <property type="entry name" value="MoaB/Mog-like domain"/>
    <property type="match status" value="1"/>
</dbReference>
<feature type="domain" description="MoaB/Mog" evidence="12">
    <location>
        <begin position="189"/>
        <end position="326"/>
    </location>
</feature>
<proteinExistence type="inferred from homology"/>
<dbReference type="SUPFAM" id="SSF53218">
    <property type="entry name" value="Molybdenum cofactor biosynthesis proteins"/>
    <property type="match status" value="1"/>
</dbReference>
<dbReference type="InterPro" id="IPR005110">
    <property type="entry name" value="MoeA_linker/N"/>
</dbReference>
<protein>
    <recommendedName>
        <fullName evidence="11">Molybdopterin molybdenumtransferase</fullName>
        <ecNumber evidence="11">2.10.1.1</ecNumber>
    </recommendedName>
</protein>
<keyword evidence="7 11" id="KW-0479">Metal-binding</keyword>
<dbReference type="InterPro" id="IPR036425">
    <property type="entry name" value="MoaB/Mog-like_dom_sf"/>
</dbReference>
<dbReference type="NCBIfam" id="TIGR00177">
    <property type="entry name" value="molyb_syn"/>
    <property type="match status" value="1"/>
</dbReference>
<dbReference type="PANTHER" id="PTHR10192:SF5">
    <property type="entry name" value="GEPHYRIN"/>
    <property type="match status" value="1"/>
</dbReference>
<evidence type="ECO:0000256" key="3">
    <source>
        <dbReference type="ARBA" id="ARBA00005046"/>
    </source>
</evidence>